<dbReference type="GO" id="GO:0005829">
    <property type="term" value="C:cytosol"/>
    <property type="evidence" value="ECO:0007669"/>
    <property type="project" value="TreeGrafter"/>
</dbReference>
<dbReference type="GO" id="GO:0003676">
    <property type="term" value="F:nucleic acid binding"/>
    <property type="evidence" value="ECO:0007669"/>
    <property type="project" value="InterPro"/>
</dbReference>
<evidence type="ECO:0000313" key="5">
    <source>
        <dbReference type="EMBL" id="ADH89629.1"/>
    </source>
</evidence>
<keyword evidence="2 5" id="KW-0808">Transferase</keyword>
<dbReference type="InterPro" id="IPR004556">
    <property type="entry name" value="HemK-like"/>
</dbReference>
<keyword evidence="1 5" id="KW-0489">Methyltransferase</keyword>
<evidence type="ECO:0000256" key="3">
    <source>
        <dbReference type="ARBA" id="ARBA00022691"/>
    </source>
</evidence>
<dbReference type="Proteomes" id="UP000006633">
    <property type="component" value="Chromosome"/>
</dbReference>
<accession>D7A2G6</accession>
<name>D7A2G6_ANCN5</name>
<evidence type="ECO:0000313" key="6">
    <source>
        <dbReference type="Proteomes" id="UP000006633"/>
    </source>
</evidence>
<dbReference type="Gene3D" id="3.40.50.150">
    <property type="entry name" value="Vaccinia Virus protein VP39"/>
    <property type="match status" value="1"/>
</dbReference>
<protein>
    <submittedName>
        <fullName evidence="5">Protein-(Glutamine-N5) methyltransferase, ribosomal protein L3-specific</fullName>
        <ecNumber evidence="5">2.1.1.72</ecNumber>
    </submittedName>
</protein>
<dbReference type="InterPro" id="IPR029063">
    <property type="entry name" value="SAM-dependent_MTases_sf"/>
</dbReference>
<dbReference type="eggNOG" id="COG2890">
    <property type="taxonomic scope" value="Bacteria"/>
</dbReference>
<dbReference type="PANTHER" id="PTHR47806">
    <property type="entry name" value="50S RIBOSOMAL PROTEIN L3 GLUTAMINE METHYLTRANSFERASE"/>
    <property type="match status" value="1"/>
</dbReference>
<keyword evidence="6" id="KW-1185">Reference proteome</keyword>
<dbReference type="GO" id="GO:0005840">
    <property type="term" value="C:ribosome"/>
    <property type="evidence" value="ECO:0007669"/>
    <property type="project" value="UniProtKB-KW"/>
</dbReference>
<dbReference type="PIRSF" id="PIRSF037167">
    <property type="entry name" value="Mtase_YfcB_prd"/>
    <property type="match status" value="1"/>
</dbReference>
<gene>
    <name evidence="5" type="ordered locus">Snov_2334</name>
</gene>
<keyword evidence="5" id="KW-0687">Ribonucleoprotein</keyword>
<dbReference type="NCBIfam" id="TIGR03533">
    <property type="entry name" value="L3_gln_methyl"/>
    <property type="match status" value="1"/>
</dbReference>
<dbReference type="InterPro" id="IPR017127">
    <property type="entry name" value="Ribosome_uL3_MTase"/>
</dbReference>
<feature type="domain" description="Methyltransferase small" evidence="4">
    <location>
        <begin position="151"/>
        <end position="230"/>
    </location>
</feature>
<dbReference type="AlphaFoldDB" id="D7A2G6"/>
<dbReference type="CDD" id="cd02440">
    <property type="entry name" value="AdoMet_MTases"/>
    <property type="match status" value="1"/>
</dbReference>
<dbReference type="GO" id="GO:0009007">
    <property type="term" value="F:site-specific DNA-methyltransferase (adenine-specific) activity"/>
    <property type="evidence" value="ECO:0007669"/>
    <property type="project" value="UniProtKB-EC"/>
</dbReference>
<dbReference type="NCBIfam" id="TIGR00536">
    <property type="entry name" value="hemK_fam"/>
    <property type="match status" value="1"/>
</dbReference>
<evidence type="ECO:0000259" key="4">
    <source>
        <dbReference type="Pfam" id="PF05175"/>
    </source>
</evidence>
<dbReference type="KEGG" id="sno:Snov_2334"/>
<dbReference type="SUPFAM" id="SSF53335">
    <property type="entry name" value="S-adenosyl-L-methionine-dependent methyltransferases"/>
    <property type="match status" value="1"/>
</dbReference>
<dbReference type="HOGENOM" id="CLU_018398_5_1_5"/>
<dbReference type="Pfam" id="PF05175">
    <property type="entry name" value="MTS"/>
    <property type="match status" value="1"/>
</dbReference>
<dbReference type="GO" id="GO:0036009">
    <property type="term" value="F:protein-glutamine N-methyltransferase activity"/>
    <property type="evidence" value="ECO:0007669"/>
    <property type="project" value="InterPro"/>
</dbReference>
<dbReference type="PROSITE" id="PS00092">
    <property type="entry name" value="N6_MTASE"/>
    <property type="match status" value="1"/>
</dbReference>
<keyword evidence="3" id="KW-0949">S-adenosyl-L-methionine</keyword>
<dbReference type="STRING" id="639283.Snov_2334"/>
<organism evidence="5 6">
    <name type="scientific">Ancylobacter novellus (strain ATCC 8093 / DSM 506 / JCM 20403 / CCM 1077 / IAM 12100 / NBRC 12443 / NCIMB 10456)</name>
    <name type="common">Starkeya novella</name>
    <dbReference type="NCBI Taxonomy" id="639283"/>
    <lineage>
        <taxon>Bacteria</taxon>
        <taxon>Pseudomonadati</taxon>
        <taxon>Pseudomonadota</taxon>
        <taxon>Alphaproteobacteria</taxon>
        <taxon>Hyphomicrobiales</taxon>
        <taxon>Xanthobacteraceae</taxon>
        <taxon>Ancylobacter</taxon>
    </lineage>
</organism>
<keyword evidence="5" id="KW-0689">Ribosomal protein</keyword>
<dbReference type="PANTHER" id="PTHR47806:SF1">
    <property type="entry name" value="RIBOSOMAL PROTEIN UL3 GLUTAMINE METHYLTRANSFERASE"/>
    <property type="match status" value="1"/>
</dbReference>
<dbReference type="InterPro" id="IPR007848">
    <property type="entry name" value="Small_mtfrase_dom"/>
</dbReference>
<proteinExistence type="predicted"/>
<dbReference type="EC" id="2.1.1.72" evidence="5"/>
<sequence>MRGACCRLAPAEREDAMAAADELVTVRDFVRYAVSRFNAAGLAFGHGTTEALDEAAFIVLESLHLPIDDLSPWLDAKLTGEERTRLAGLIDARCETRQPAAYLLGRTYIQGVPFRSDKRAIVPRSFIGELLAAELAGGDPFALVPEPMAITRVLDLCTGSGCLAILAAMIFPNAEVDAVDLSPDALALAAENVAEHEMGDRVRLVEGDLFEALAGEVYDLIITNPPYVDAPAMAALPDEYRHEPSLAFDGGPDGLDIVRRILTEAPKHLSAQGSLICEIGTGKEILEAEYPNLPFLWLDTEDSEGEVFWLSASDFGGGTDVRVMTRMAR</sequence>
<dbReference type="EMBL" id="CP002026">
    <property type="protein sequence ID" value="ADH89629.1"/>
    <property type="molecule type" value="Genomic_DNA"/>
</dbReference>
<evidence type="ECO:0000256" key="2">
    <source>
        <dbReference type="ARBA" id="ARBA00022679"/>
    </source>
</evidence>
<reference evidence="5 6" key="1">
    <citation type="journal article" date="2012" name="Stand. Genomic Sci.">
        <title>Complete genome sequence of the facultatively chemolithoautotrophic and methylotrophic alpha Proteobacterium Starkeya novella type strain (ATCC 8093(T)).</title>
        <authorList>
            <person name="Kappler U."/>
            <person name="Davenport K."/>
            <person name="Beatson S."/>
            <person name="Lucas S."/>
            <person name="Lapidus A."/>
            <person name="Copeland A."/>
            <person name="Berry K.W."/>
            <person name="Glavina Del Rio T."/>
            <person name="Hammon N."/>
            <person name="Dalin E."/>
            <person name="Tice H."/>
            <person name="Pitluck S."/>
            <person name="Richardson P."/>
            <person name="Bruce D."/>
            <person name="Goodwin L.A."/>
            <person name="Han C."/>
            <person name="Tapia R."/>
            <person name="Detter J.C."/>
            <person name="Chang Y.J."/>
            <person name="Jeffries C.D."/>
            <person name="Land M."/>
            <person name="Hauser L."/>
            <person name="Kyrpides N.C."/>
            <person name="Goker M."/>
            <person name="Ivanova N."/>
            <person name="Klenk H.P."/>
            <person name="Woyke T."/>
        </authorList>
    </citation>
    <scope>NUCLEOTIDE SEQUENCE [LARGE SCALE GENOMIC DNA]</scope>
    <source>
        <strain evidence="6">ATCC 8093 / DSM 506 / JCM 20403 / CCM 1077 / IAM 12100 / NBRC 12443 / NCIMB 10456</strain>
    </source>
</reference>
<dbReference type="GO" id="GO:0032259">
    <property type="term" value="P:methylation"/>
    <property type="evidence" value="ECO:0007669"/>
    <property type="project" value="UniProtKB-KW"/>
</dbReference>
<evidence type="ECO:0000256" key="1">
    <source>
        <dbReference type="ARBA" id="ARBA00022603"/>
    </source>
</evidence>
<dbReference type="InterPro" id="IPR002052">
    <property type="entry name" value="DNA_methylase_N6_adenine_CS"/>
</dbReference>